<accession>A0A164PAQ7</accession>
<evidence type="ECO:0000256" key="1">
    <source>
        <dbReference type="SAM" id="MobiDB-lite"/>
    </source>
</evidence>
<dbReference type="OrthoDB" id="2093409at2759"/>
<dbReference type="AlphaFoldDB" id="A0A164PAQ7"/>
<keyword evidence="2" id="KW-1133">Transmembrane helix</keyword>
<dbReference type="PANTHER" id="PTHR38488">
    <property type="entry name" value="OXIDOREDUCTASE 9.5 KDA SUBUNIT, PUTATIVE (AFU_ORTHOLOGUE AFUA_5G08980)-RELATED"/>
    <property type="match status" value="1"/>
</dbReference>
<evidence type="ECO:0000256" key="2">
    <source>
        <dbReference type="SAM" id="Phobius"/>
    </source>
</evidence>
<evidence type="ECO:0000313" key="3">
    <source>
        <dbReference type="EMBL" id="KZS88536.1"/>
    </source>
</evidence>
<feature type="transmembrane region" description="Helical" evidence="2">
    <location>
        <begin position="28"/>
        <end position="46"/>
    </location>
</feature>
<sequence>MASLIGSFASPFRNTYRSLHRAAHEQPVLLWSLIIGALGPVALVAVPPIRRRLGYKSTPPAPSSYPLPQRARREVKGYDDE</sequence>
<organism evidence="3 4">
    <name type="scientific">Sistotremastrum niveocremeum HHB9708</name>
    <dbReference type="NCBI Taxonomy" id="1314777"/>
    <lineage>
        <taxon>Eukaryota</taxon>
        <taxon>Fungi</taxon>
        <taxon>Dikarya</taxon>
        <taxon>Basidiomycota</taxon>
        <taxon>Agaricomycotina</taxon>
        <taxon>Agaricomycetes</taxon>
        <taxon>Sistotremastrales</taxon>
        <taxon>Sistotremastraceae</taxon>
        <taxon>Sertulicium</taxon>
        <taxon>Sertulicium niveocremeum</taxon>
    </lineage>
</organism>
<feature type="compositionally biased region" description="Basic and acidic residues" evidence="1">
    <location>
        <begin position="71"/>
        <end position="81"/>
    </location>
</feature>
<feature type="region of interest" description="Disordered" evidence="1">
    <location>
        <begin position="53"/>
        <end position="81"/>
    </location>
</feature>
<proteinExistence type="predicted"/>
<name>A0A164PAQ7_9AGAM</name>
<evidence type="ECO:0000313" key="4">
    <source>
        <dbReference type="Proteomes" id="UP000076722"/>
    </source>
</evidence>
<keyword evidence="4" id="KW-1185">Reference proteome</keyword>
<dbReference type="EMBL" id="KV419436">
    <property type="protein sequence ID" value="KZS88536.1"/>
    <property type="molecule type" value="Genomic_DNA"/>
</dbReference>
<dbReference type="Proteomes" id="UP000076722">
    <property type="component" value="Unassembled WGS sequence"/>
</dbReference>
<dbReference type="STRING" id="1314777.A0A164PAQ7"/>
<keyword evidence="2" id="KW-0472">Membrane</keyword>
<keyword evidence="2" id="KW-0812">Transmembrane</keyword>
<protein>
    <recommendedName>
        <fullName evidence="5">NADH-ubiquinone oxidoreductase 9.5 kDa subunit</fullName>
    </recommendedName>
</protein>
<dbReference type="InterPro" id="IPR039961">
    <property type="entry name" value="Nuo9.5"/>
</dbReference>
<gene>
    <name evidence="3" type="ORF">SISNIDRAFT_417999</name>
</gene>
<dbReference type="CDD" id="cd22903">
    <property type="entry name" value="NI9M"/>
    <property type="match status" value="1"/>
</dbReference>
<evidence type="ECO:0008006" key="5">
    <source>
        <dbReference type="Google" id="ProtNLM"/>
    </source>
</evidence>
<reference evidence="3 4" key="1">
    <citation type="journal article" date="2016" name="Mol. Biol. Evol.">
        <title>Comparative Genomics of Early-Diverging Mushroom-Forming Fungi Provides Insights into the Origins of Lignocellulose Decay Capabilities.</title>
        <authorList>
            <person name="Nagy L.G."/>
            <person name="Riley R."/>
            <person name="Tritt A."/>
            <person name="Adam C."/>
            <person name="Daum C."/>
            <person name="Floudas D."/>
            <person name="Sun H."/>
            <person name="Yadav J.S."/>
            <person name="Pangilinan J."/>
            <person name="Larsson K.H."/>
            <person name="Matsuura K."/>
            <person name="Barry K."/>
            <person name="Labutti K."/>
            <person name="Kuo R."/>
            <person name="Ohm R.A."/>
            <person name="Bhattacharya S.S."/>
            <person name="Shirouzu T."/>
            <person name="Yoshinaga Y."/>
            <person name="Martin F.M."/>
            <person name="Grigoriev I.V."/>
            <person name="Hibbett D.S."/>
        </authorList>
    </citation>
    <scope>NUCLEOTIDE SEQUENCE [LARGE SCALE GENOMIC DNA]</scope>
    <source>
        <strain evidence="3 4">HHB9708</strain>
    </source>
</reference>
<dbReference type="PANTHER" id="PTHR38488:SF1">
    <property type="entry name" value="OXIDOREDUCTASE 9.5 KDA SUBUNIT, PUTATIVE (AFU_ORTHOLOGUE AFUA_5G08980)-RELATED"/>
    <property type="match status" value="1"/>
</dbReference>